<dbReference type="AlphaFoldDB" id="A0A5C5WJL2"/>
<feature type="signal peptide" evidence="1">
    <location>
        <begin position="1"/>
        <end position="26"/>
    </location>
</feature>
<evidence type="ECO:0000313" key="2">
    <source>
        <dbReference type="EMBL" id="TWT50840.1"/>
    </source>
</evidence>
<accession>A0A5C5WJL2</accession>
<protein>
    <submittedName>
        <fullName evidence="2">Uncharacterized protein</fullName>
    </submittedName>
</protein>
<organism evidence="2 3">
    <name type="scientific">Rubripirellula amarantea</name>
    <dbReference type="NCBI Taxonomy" id="2527999"/>
    <lineage>
        <taxon>Bacteria</taxon>
        <taxon>Pseudomonadati</taxon>
        <taxon>Planctomycetota</taxon>
        <taxon>Planctomycetia</taxon>
        <taxon>Pirellulales</taxon>
        <taxon>Pirellulaceae</taxon>
        <taxon>Rubripirellula</taxon>
    </lineage>
</organism>
<dbReference type="RefSeq" id="WP_146515997.1">
    <property type="nucleotide sequence ID" value="NZ_SJPI01000002.1"/>
</dbReference>
<reference evidence="2 3" key="1">
    <citation type="submission" date="2019-02" db="EMBL/GenBank/DDBJ databases">
        <title>Deep-cultivation of Planctomycetes and their phenomic and genomic characterization uncovers novel biology.</title>
        <authorList>
            <person name="Wiegand S."/>
            <person name="Jogler M."/>
            <person name="Boedeker C."/>
            <person name="Pinto D."/>
            <person name="Vollmers J."/>
            <person name="Rivas-Marin E."/>
            <person name="Kohn T."/>
            <person name="Peeters S.H."/>
            <person name="Heuer A."/>
            <person name="Rast P."/>
            <person name="Oberbeckmann S."/>
            <person name="Bunk B."/>
            <person name="Jeske O."/>
            <person name="Meyerdierks A."/>
            <person name="Storesund J.E."/>
            <person name="Kallscheuer N."/>
            <person name="Luecker S."/>
            <person name="Lage O.M."/>
            <person name="Pohl T."/>
            <person name="Merkel B.J."/>
            <person name="Hornburger P."/>
            <person name="Mueller R.-W."/>
            <person name="Bruemmer F."/>
            <person name="Labrenz M."/>
            <person name="Spormann A.M."/>
            <person name="Op Den Camp H."/>
            <person name="Overmann J."/>
            <person name="Amann R."/>
            <person name="Jetten M.S.M."/>
            <person name="Mascher T."/>
            <person name="Medema M.H."/>
            <person name="Devos D.P."/>
            <person name="Kaster A.-K."/>
            <person name="Ovreas L."/>
            <person name="Rohde M."/>
            <person name="Galperin M.Y."/>
            <person name="Jogler C."/>
        </authorList>
    </citation>
    <scope>NUCLEOTIDE SEQUENCE [LARGE SCALE GENOMIC DNA]</scope>
    <source>
        <strain evidence="2 3">Pla22</strain>
    </source>
</reference>
<keyword evidence="1" id="KW-0732">Signal</keyword>
<name>A0A5C5WJL2_9BACT</name>
<dbReference type="EMBL" id="SJPI01000002">
    <property type="protein sequence ID" value="TWT50840.1"/>
    <property type="molecule type" value="Genomic_DNA"/>
</dbReference>
<evidence type="ECO:0000313" key="3">
    <source>
        <dbReference type="Proteomes" id="UP000316598"/>
    </source>
</evidence>
<gene>
    <name evidence="2" type="ORF">Pla22_35830</name>
</gene>
<evidence type="ECO:0000256" key="1">
    <source>
        <dbReference type="SAM" id="SignalP"/>
    </source>
</evidence>
<feature type="chain" id="PRO_5022670111" evidence="1">
    <location>
        <begin position="27"/>
        <end position="64"/>
    </location>
</feature>
<sequence length="64" mass="7174" precursor="true">MTRFVRSLIAVATLVAVLSTSGVASADRINNPILRRQHPNVGFWQHGTTHHVQAQARPFVSWLR</sequence>
<keyword evidence="3" id="KW-1185">Reference proteome</keyword>
<proteinExistence type="predicted"/>
<comment type="caution">
    <text evidence="2">The sequence shown here is derived from an EMBL/GenBank/DDBJ whole genome shotgun (WGS) entry which is preliminary data.</text>
</comment>
<dbReference type="Proteomes" id="UP000316598">
    <property type="component" value="Unassembled WGS sequence"/>
</dbReference>